<feature type="domain" description="HTH luxR-type" evidence="4">
    <location>
        <begin position="135"/>
        <end position="200"/>
    </location>
</feature>
<evidence type="ECO:0000256" key="2">
    <source>
        <dbReference type="ARBA" id="ARBA00023125"/>
    </source>
</evidence>
<evidence type="ECO:0000313" key="6">
    <source>
        <dbReference type="Proteomes" id="UP001597158"/>
    </source>
</evidence>
<protein>
    <submittedName>
        <fullName evidence="5">LuxR C-terminal-related transcriptional regulator</fullName>
    </submittedName>
</protein>
<dbReference type="Pfam" id="PF00196">
    <property type="entry name" value="GerE"/>
    <property type="match status" value="1"/>
</dbReference>
<keyword evidence="6" id="KW-1185">Reference proteome</keyword>
<evidence type="ECO:0000256" key="3">
    <source>
        <dbReference type="ARBA" id="ARBA00023163"/>
    </source>
</evidence>
<evidence type="ECO:0000313" key="5">
    <source>
        <dbReference type="EMBL" id="MFD1262112.1"/>
    </source>
</evidence>
<reference evidence="6" key="1">
    <citation type="journal article" date="2019" name="Int. J. Syst. Evol. Microbiol.">
        <title>The Global Catalogue of Microorganisms (GCM) 10K type strain sequencing project: providing services to taxonomists for standard genome sequencing and annotation.</title>
        <authorList>
            <consortium name="The Broad Institute Genomics Platform"/>
            <consortium name="The Broad Institute Genome Sequencing Center for Infectious Disease"/>
            <person name="Wu L."/>
            <person name="Ma J."/>
        </authorList>
    </citation>
    <scope>NUCLEOTIDE SEQUENCE [LARGE SCALE GENOMIC DNA]</scope>
    <source>
        <strain evidence="6">CCUG 48884</strain>
    </source>
</reference>
<gene>
    <name evidence="5" type="ORF">ACFQ4M_00865</name>
</gene>
<keyword evidence="3" id="KW-0804">Transcription</keyword>
<dbReference type="Proteomes" id="UP001597158">
    <property type="component" value="Unassembled WGS sequence"/>
</dbReference>
<name>A0ABW3W7W0_9RHOO</name>
<evidence type="ECO:0000256" key="1">
    <source>
        <dbReference type="ARBA" id="ARBA00023015"/>
    </source>
</evidence>
<evidence type="ECO:0000259" key="4">
    <source>
        <dbReference type="PROSITE" id="PS50043"/>
    </source>
</evidence>
<dbReference type="EMBL" id="JBHTMC010000001">
    <property type="protein sequence ID" value="MFD1262112.1"/>
    <property type="molecule type" value="Genomic_DNA"/>
</dbReference>
<dbReference type="InterPro" id="IPR000792">
    <property type="entry name" value="Tscrpt_reg_LuxR_C"/>
</dbReference>
<keyword evidence="1" id="KW-0805">Transcription regulation</keyword>
<organism evidence="5 6">
    <name type="scientific">Thauera mechernichensis</name>
    <dbReference type="NCBI Taxonomy" id="82788"/>
    <lineage>
        <taxon>Bacteria</taxon>
        <taxon>Pseudomonadati</taxon>
        <taxon>Pseudomonadota</taxon>
        <taxon>Betaproteobacteria</taxon>
        <taxon>Rhodocyclales</taxon>
        <taxon>Zoogloeaceae</taxon>
        <taxon>Thauera</taxon>
    </lineage>
</organism>
<keyword evidence="2" id="KW-0238">DNA-binding</keyword>
<accession>A0ABW3W7W0</accession>
<dbReference type="PROSITE" id="PS50043">
    <property type="entry name" value="HTH_LUXR_2"/>
    <property type="match status" value="1"/>
</dbReference>
<dbReference type="RefSeq" id="WP_002944445.1">
    <property type="nucleotide sequence ID" value="NZ_JARQZE010000001.1"/>
</dbReference>
<dbReference type="SUPFAM" id="SSF46894">
    <property type="entry name" value="C-terminal effector domain of the bipartite response regulators"/>
    <property type="match status" value="1"/>
</dbReference>
<dbReference type="PRINTS" id="PR00038">
    <property type="entry name" value="HTHLUXR"/>
</dbReference>
<dbReference type="InterPro" id="IPR016032">
    <property type="entry name" value="Sig_transdc_resp-reg_C-effctor"/>
</dbReference>
<proteinExistence type="predicted"/>
<dbReference type="SMART" id="SM00421">
    <property type="entry name" value="HTH_LUXR"/>
    <property type="match status" value="1"/>
</dbReference>
<dbReference type="PANTHER" id="PTHR44688">
    <property type="entry name" value="DNA-BINDING TRANSCRIPTIONAL ACTIVATOR DEVR_DOSR"/>
    <property type="match status" value="1"/>
</dbReference>
<comment type="caution">
    <text evidence="5">The sequence shown here is derived from an EMBL/GenBank/DDBJ whole genome shotgun (WGS) entry which is preliminary data.</text>
</comment>
<dbReference type="CDD" id="cd06170">
    <property type="entry name" value="LuxR_C_like"/>
    <property type="match status" value="1"/>
</dbReference>
<dbReference type="PANTHER" id="PTHR44688:SF16">
    <property type="entry name" value="DNA-BINDING TRANSCRIPTIONAL ACTIVATOR DEVR_DOSR"/>
    <property type="match status" value="1"/>
</dbReference>
<dbReference type="Gene3D" id="3.40.50.2300">
    <property type="match status" value="1"/>
</dbReference>
<dbReference type="PROSITE" id="PS00622">
    <property type="entry name" value="HTH_LUXR_1"/>
    <property type="match status" value="1"/>
</dbReference>
<sequence>MTEYFISPSARALDAWRKAFSSAVVLGSAEQLPALAADDLVWVDVELDDWAGTVRSLTARGVRVVVVSALPADEQALRALDSGARGYCHAFAAAGLFHEVALVVRHGGLWVGPQLLARLITGLAPQLAQAPEAPAAPALDELSPREREVTIAVAEGLTNKQVALRLDISERTVKAHLAAVFDKLGVPDRLQLALLVSRVGAQAQA</sequence>